<dbReference type="EMBL" id="JAWXYB010000006">
    <property type="protein sequence ID" value="MDX5929442.1"/>
    <property type="molecule type" value="Genomic_DNA"/>
</dbReference>
<name>A0AAW9DN21_ACIAO</name>
<accession>A0AAW9DN21</accession>
<evidence type="ECO:0008006" key="3">
    <source>
        <dbReference type="Google" id="ProtNLM"/>
    </source>
</evidence>
<proteinExistence type="predicted"/>
<evidence type="ECO:0000313" key="1">
    <source>
        <dbReference type="EMBL" id="MDX5929442.1"/>
    </source>
</evidence>
<evidence type="ECO:0000313" key="2">
    <source>
        <dbReference type="Proteomes" id="UP001279553"/>
    </source>
</evidence>
<protein>
    <recommendedName>
        <fullName evidence="3">DUF4123 domain-containing protein</fullName>
    </recommendedName>
</protein>
<reference evidence="1 2" key="1">
    <citation type="submission" date="2023-11" db="EMBL/GenBank/DDBJ databases">
        <title>MicrobeMod: A computational toolkit for identifying prokaryotic methylation and restriction-modification with nanopore sequencing.</title>
        <authorList>
            <person name="Crits-Christoph A."/>
            <person name="Kang S.C."/>
            <person name="Lee H."/>
            <person name="Ostrov N."/>
        </authorList>
    </citation>
    <scope>NUCLEOTIDE SEQUENCE [LARGE SCALE GENOMIC DNA]</scope>
    <source>
        <strain evidence="1 2">DSMZ 700</strain>
    </source>
</reference>
<gene>
    <name evidence="1" type="ORF">SIL87_01500</name>
</gene>
<keyword evidence="2" id="KW-1185">Reference proteome</keyword>
<dbReference type="RefSeq" id="WP_319612515.1">
    <property type="nucleotide sequence ID" value="NZ_JAWXYB010000006.1"/>
</dbReference>
<sequence>MDGDHRPLTAPQRLDILALPSPDWLYHHLTIRGSPDEISRFRLAAAGAGVVPWVRDYDAMIERLVTLMLRPPRTERRLTIAEMRLLAGKMRDLFWQDDQAALTHYDRSRSCPFDLQRLVPVPWAILRQGDDAPDSLRWLWEHWGTTWQLRRVRDITATFRADPVTTRIFEFWSADWSPWRAITTIANAWPALTIALRPLY</sequence>
<dbReference type="Proteomes" id="UP001279553">
    <property type="component" value="Unassembled WGS sequence"/>
</dbReference>
<organism evidence="1 2">
    <name type="scientific">Acidiphilium acidophilum</name>
    <name type="common">Thiobacillus acidophilus</name>
    <dbReference type="NCBI Taxonomy" id="76588"/>
    <lineage>
        <taxon>Bacteria</taxon>
        <taxon>Pseudomonadati</taxon>
        <taxon>Pseudomonadota</taxon>
        <taxon>Alphaproteobacteria</taxon>
        <taxon>Acetobacterales</taxon>
        <taxon>Acidocellaceae</taxon>
        <taxon>Acidiphilium</taxon>
    </lineage>
</organism>
<dbReference type="AlphaFoldDB" id="A0AAW9DN21"/>
<comment type="caution">
    <text evidence="1">The sequence shown here is derived from an EMBL/GenBank/DDBJ whole genome shotgun (WGS) entry which is preliminary data.</text>
</comment>